<protein>
    <submittedName>
        <fullName evidence="3">Uncharacterized protein</fullName>
    </submittedName>
</protein>
<accession>A0A517MTG1</accession>
<evidence type="ECO:0000313" key="3">
    <source>
        <dbReference type="EMBL" id="QDS98170.1"/>
    </source>
</evidence>
<dbReference type="AlphaFoldDB" id="A0A517MTG1"/>
<evidence type="ECO:0000256" key="1">
    <source>
        <dbReference type="ARBA" id="ARBA00022679"/>
    </source>
</evidence>
<dbReference type="EMBL" id="CP036263">
    <property type="protein sequence ID" value="QDS98170.1"/>
    <property type="molecule type" value="Genomic_DNA"/>
</dbReference>
<organism evidence="3 4">
    <name type="scientific">Adhaeretor mobilis</name>
    <dbReference type="NCBI Taxonomy" id="1930276"/>
    <lineage>
        <taxon>Bacteria</taxon>
        <taxon>Pseudomonadati</taxon>
        <taxon>Planctomycetota</taxon>
        <taxon>Planctomycetia</taxon>
        <taxon>Pirellulales</taxon>
        <taxon>Lacipirellulaceae</taxon>
        <taxon>Adhaeretor</taxon>
    </lineage>
</organism>
<gene>
    <name evidence="3" type="ORF">HG15A2_14430</name>
</gene>
<keyword evidence="2" id="KW-0012">Acyltransferase</keyword>
<dbReference type="GO" id="GO:0016746">
    <property type="term" value="F:acyltransferase activity"/>
    <property type="evidence" value="ECO:0007669"/>
    <property type="project" value="UniProtKB-KW"/>
</dbReference>
<evidence type="ECO:0000256" key="2">
    <source>
        <dbReference type="ARBA" id="ARBA00023315"/>
    </source>
</evidence>
<dbReference type="Proteomes" id="UP000319852">
    <property type="component" value="Chromosome"/>
</dbReference>
<keyword evidence="1" id="KW-0808">Transferase</keyword>
<dbReference type="RefSeq" id="WP_218932372.1">
    <property type="nucleotide sequence ID" value="NZ_CP036263.1"/>
</dbReference>
<dbReference type="Gene3D" id="3.40.630.30">
    <property type="match status" value="1"/>
</dbReference>
<sequence length="59" mass="6374">MSSVQLPDIPKSVAKKPPRYPQVPIVRLGRLAVDVYYQGQDLGGSLLADAIAKTADPRL</sequence>
<keyword evidence="4" id="KW-1185">Reference proteome</keyword>
<dbReference type="KEGG" id="amob:HG15A2_14430"/>
<dbReference type="PANTHER" id="PTHR36449">
    <property type="entry name" value="ACETYLTRANSFERASE-RELATED"/>
    <property type="match status" value="1"/>
</dbReference>
<name>A0A517MTG1_9BACT</name>
<reference evidence="3 4" key="1">
    <citation type="submission" date="2019-02" db="EMBL/GenBank/DDBJ databases">
        <title>Deep-cultivation of Planctomycetes and their phenomic and genomic characterization uncovers novel biology.</title>
        <authorList>
            <person name="Wiegand S."/>
            <person name="Jogler M."/>
            <person name="Boedeker C."/>
            <person name="Pinto D."/>
            <person name="Vollmers J."/>
            <person name="Rivas-Marin E."/>
            <person name="Kohn T."/>
            <person name="Peeters S.H."/>
            <person name="Heuer A."/>
            <person name="Rast P."/>
            <person name="Oberbeckmann S."/>
            <person name="Bunk B."/>
            <person name="Jeske O."/>
            <person name="Meyerdierks A."/>
            <person name="Storesund J.E."/>
            <person name="Kallscheuer N."/>
            <person name="Luecker S."/>
            <person name="Lage O.M."/>
            <person name="Pohl T."/>
            <person name="Merkel B.J."/>
            <person name="Hornburger P."/>
            <person name="Mueller R.-W."/>
            <person name="Bruemmer F."/>
            <person name="Labrenz M."/>
            <person name="Spormann A.M."/>
            <person name="Op den Camp H."/>
            <person name="Overmann J."/>
            <person name="Amann R."/>
            <person name="Jetten M.S.M."/>
            <person name="Mascher T."/>
            <person name="Medema M.H."/>
            <person name="Devos D.P."/>
            <person name="Kaster A.-K."/>
            <person name="Ovreas L."/>
            <person name="Rohde M."/>
            <person name="Galperin M.Y."/>
            <person name="Jogler C."/>
        </authorList>
    </citation>
    <scope>NUCLEOTIDE SEQUENCE [LARGE SCALE GENOMIC DNA]</scope>
    <source>
        <strain evidence="3 4">HG15A2</strain>
    </source>
</reference>
<proteinExistence type="predicted"/>
<evidence type="ECO:0000313" key="4">
    <source>
        <dbReference type="Proteomes" id="UP000319852"/>
    </source>
</evidence>
<dbReference type="PANTHER" id="PTHR36449:SF1">
    <property type="entry name" value="ACETYLTRANSFERASE"/>
    <property type="match status" value="1"/>
</dbReference>